<name>A0ABW2RPH3_9BACL</name>
<evidence type="ECO:0000256" key="5">
    <source>
        <dbReference type="PROSITE-ProRule" id="PRU00335"/>
    </source>
</evidence>
<evidence type="ECO:0000313" key="7">
    <source>
        <dbReference type="EMBL" id="MFC7442931.1"/>
    </source>
</evidence>
<sequence>MKYSTGKETKRKIIDATFQLMADKGFDALSIDDIMTSIGRTKGSFYVHFKSKEELLYEVMRTRLDRGHGQMAEEILKELSKDNCNVRAILERVTDEIHSSSGQNRLTWAFAFYHLLIHSRKNEFVREWLESNEDQWSNFLRMIVKRGQELGQIRTDVDTQTITNMCMAIVVGYDILFMLNPQIDFSEVNHIHDWMFVNDQNPKNEG</sequence>
<dbReference type="PANTHER" id="PTHR47506">
    <property type="entry name" value="TRANSCRIPTIONAL REGULATORY PROTEIN"/>
    <property type="match status" value="1"/>
</dbReference>
<accession>A0ABW2RPH3</accession>
<dbReference type="PANTHER" id="PTHR47506:SF1">
    <property type="entry name" value="HTH-TYPE TRANSCRIPTIONAL REGULATOR YJDC"/>
    <property type="match status" value="1"/>
</dbReference>
<dbReference type="EMBL" id="JBHTBW010000063">
    <property type="protein sequence ID" value="MFC7442931.1"/>
    <property type="molecule type" value="Genomic_DNA"/>
</dbReference>
<evidence type="ECO:0000313" key="8">
    <source>
        <dbReference type="Proteomes" id="UP001596500"/>
    </source>
</evidence>
<keyword evidence="8" id="KW-1185">Reference proteome</keyword>
<keyword evidence="3 5" id="KW-0238">DNA-binding</keyword>
<dbReference type="SUPFAM" id="SSF46689">
    <property type="entry name" value="Homeodomain-like"/>
    <property type="match status" value="1"/>
</dbReference>
<dbReference type="SUPFAM" id="SSF48498">
    <property type="entry name" value="Tetracyclin repressor-like, C-terminal domain"/>
    <property type="match status" value="1"/>
</dbReference>
<keyword evidence="2" id="KW-0805">Transcription regulation</keyword>
<proteinExistence type="predicted"/>
<evidence type="ECO:0000256" key="3">
    <source>
        <dbReference type="ARBA" id="ARBA00023125"/>
    </source>
</evidence>
<dbReference type="InterPro" id="IPR001647">
    <property type="entry name" value="HTH_TetR"/>
</dbReference>
<feature type="domain" description="HTH tetR-type" evidence="6">
    <location>
        <begin position="7"/>
        <end position="67"/>
    </location>
</feature>
<dbReference type="Proteomes" id="UP001596500">
    <property type="component" value="Unassembled WGS sequence"/>
</dbReference>
<organism evidence="7 8">
    <name type="scientific">Laceyella putida</name>
    <dbReference type="NCBI Taxonomy" id="110101"/>
    <lineage>
        <taxon>Bacteria</taxon>
        <taxon>Bacillati</taxon>
        <taxon>Bacillota</taxon>
        <taxon>Bacilli</taxon>
        <taxon>Bacillales</taxon>
        <taxon>Thermoactinomycetaceae</taxon>
        <taxon>Laceyella</taxon>
    </lineage>
</organism>
<protein>
    <submittedName>
        <fullName evidence="7">TetR/AcrR family transcriptional regulator</fullName>
    </submittedName>
</protein>
<dbReference type="Gene3D" id="1.10.10.60">
    <property type="entry name" value="Homeodomain-like"/>
    <property type="match status" value="1"/>
</dbReference>
<dbReference type="PRINTS" id="PR00455">
    <property type="entry name" value="HTHTETR"/>
</dbReference>
<evidence type="ECO:0000256" key="1">
    <source>
        <dbReference type="ARBA" id="ARBA00022491"/>
    </source>
</evidence>
<gene>
    <name evidence="7" type="ORF">ACFQNG_17825</name>
</gene>
<dbReference type="InterPro" id="IPR036271">
    <property type="entry name" value="Tet_transcr_reg_TetR-rel_C_sf"/>
</dbReference>
<evidence type="ECO:0000259" key="6">
    <source>
        <dbReference type="PROSITE" id="PS50977"/>
    </source>
</evidence>
<reference evidence="8" key="1">
    <citation type="journal article" date="2019" name="Int. J. Syst. Evol. Microbiol.">
        <title>The Global Catalogue of Microorganisms (GCM) 10K type strain sequencing project: providing services to taxonomists for standard genome sequencing and annotation.</title>
        <authorList>
            <consortium name="The Broad Institute Genomics Platform"/>
            <consortium name="The Broad Institute Genome Sequencing Center for Infectious Disease"/>
            <person name="Wu L."/>
            <person name="Ma J."/>
        </authorList>
    </citation>
    <scope>NUCLEOTIDE SEQUENCE [LARGE SCALE GENOMIC DNA]</scope>
    <source>
        <strain evidence="8">CGMCC 1.12942</strain>
    </source>
</reference>
<evidence type="ECO:0000256" key="2">
    <source>
        <dbReference type="ARBA" id="ARBA00023015"/>
    </source>
</evidence>
<keyword evidence="1" id="KW-0678">Repressor</keyword>
<dbReference type="Pfam" id="PF00440">
    <property type="entry name" value="TetR_N"/>
    <property type="match status" value="1"/>
</dbReference>
<dbReference type="RefSeq" id="WP_379867140.1">
    <property type="nucleotide sequence ID" value="NZ_JBHTBW010000063.1"/>
</dbReference>
<dbReference type="Pfam" id="PF13977">
    <property type="entry name" value="TetR_C_6"/>
    <property type="match status" value="1"/>
</dbReference>
<comment type="caution">
    <text evidence="7">The sequence shown here is derived from an EMBL/GenBank/DDBJ whole genome shotgun (WGS) entry which is preliminary data.</text>
</comment>
<keyword evidence="4" id="KW-0804">Transcription</keyword>
<feature type="DNA-binding region" description="H-T-H motif" evidence="5">
    <location>
        <begin position="30"/>
        <end position="49"/>
    </location>
</feature>
<dbReference type="InterPro" id="IPR039538">
    <property type="entry name" value="BetI_C"/>
</dbReference>
<evidence type="ECO:0000256" key="4">
    <source>
        <dbReference type="ARBA" id="ARBA00023163"/>
    </source>
</evidence>
<dbReference type="PROSITE" id="PS50977">
    <property type="entry name" value="HTH_TETR_2"/>
    <property type="match status" value="1"/>
</dbReference>
<dbReference type="InterPro" id="IPR009057">
    <property type="entry name" value="Homeodomain-like_sf"/>
</dbReference>
<dbReference type="Gene3D" id="1.10.357.10">
    <property type="entry name" value="Tetracycline Repressor, domain 2"/>
    <property type="match status" value="1"/>
</dbReference>